<accession>A0A7Y2E8X7</accession>
<organism evidence="7 8">
    <name type="scientific">Eiseniibacteriota bacterium</name>
    <dbReference type="NCBI Taxonomy" id="2212470"/>
    <lineage>
        <taxon>Bacteria</taxon>
        <taxon>Candidatus Eiseniibacteriota</taxon>
    </lineage>
</organism>
<feature type="transmembrane region" description="Helical" evidence="6">
    <location>
        <begin position="85"/>
        <end position="110"/>
    </location>
</feature>
<dbReference type="Proteomes" id="UP000547674">
    <property type="component" value="Unassembled WGS sequence"/>
</dbReference>
<evidence type="ECO:0000256" key="1">
    <source>
        <dbReference type="ARBA" id="ARBA00004651"/>
    </source>
</evidence>
<gene>
    <name evidence="7" type="ORF">HKN21_02280</name>
</gene>
<dbReference type="AlphaFoldDB" id="A0A7Y2E8X7"/>
<evidence type="ECO:0000256" key="5">
    <source>
        <dbReference type="ARBA" id="ARBA00023136"/>
    </source>
</evidence>
<dbReference type="EMBL" id="JABDJR010000079">
    <property type="protein sequence ID" value="NNF05565.1"/>
    <property type="molecule type" value="Genomic_DNA"/>
</dbReference>
<evidence type="ECO:0000256" key="3">
    <source>
        <dbReference type="ARBA" id="ARBA00022692"/>
    </source>
</evidence>
<feature type="transmembrane region" description="Helical" evidence="6">
    <location>
        <begin position="155"/>
        <end position="174"/>
    </location>
</feature>
<dbReference type="Pfam" id="PF01943">
    <property type="entry name" value="Polysacc_synt"/>
    <property type="match status" value="1"/>
</dbReference>
<evidence type="ECO:0000313" key="8">
    <source>
        <dbReference type="Proteomes" id="UP000547674"/>
    </source>
</evidence>
<keyword evidence="3 6" id="KW-0812">Transmembrane</keyword>
<protein>
    <submittedName>
        <fullName evidence="7">Oligosaccharide flippase family protein</fullName>
    </submittedName>
</protein>
<evidence type="ECO:0000256" key="2">
    <source>
        <dbReference type="ARBA" id="ARBA00022475"/>
    </source>
</evidence>
<evidence type="ECO:0000256" key="6">
    <source>
        <dbReference type="SAM" id="Phobius"/>
    </source>
</evidence>
<comment type="caution">
    <text evidence="7">The sequence shown here is derived from an EMBL/GenBank/DDBJ whole genome shotgun (WGS) entry which is preliminary data.</text>
</comment>
<feature type="transmembrane region" description="Helical" evidence="6">
    <location>
        <begin position="180"/>
        <end position="199"/>
    </location>
</feature>
<feature type="transmembrane region" description="Helical" evidence="6">
    <location>
        <begin position="12"/>
        <end position="33"/>
    </location>
</feature>
<feature type="transmembrane region" description="Helical" evidence="6">
    <location>
        <begin position="122"/>
        <end position="143"/>
    </location>
</feature>
<evidence type="ECO:0000313" key="7">
    <source>
        <dbReference type="EMBL" id="NNF05565.1"/>
    </source>
</evidence>
<evidence type="ECO:0000256" key="4">
    <source>
        <dbReference type="ARBA" id="ARBA00022989"/>
    </source>
</evidence>
<dbReference type="InterPro" id="IPR002797">
    <property type="entry name" value="Polysacc_synth"/>
</dbReference>
<dbReference type="GO" id="GO:0005886">
    <property type="term" value="C:plasma membrane"/>
    <property type="evidence" value="ECO:0007669"/>
    <property type="project" value="UniProtKB-SubCell"/>
</dbReference>
<feature type="non-terminal residue" evidence="7">
    <location>
        <position position="207"/>
    </location>
</feature>
<keyword evidence="4 6" id="KW-1133">Transmembrane helix</keyword>
<reference evidence="7 8" key="1">
    <citation type="submission" date="2020-03" db="EMBL/GenBank/DDBJ databases">
        <title>Metabolic flexibility allows generalist bacteria to become dominant in a frequently disturbed ecosystem.</title>
        <authorList>
            <person name="Chen Y.-J."/>
            <person name="Leung P.M."/>
            <person name="Bay S.K."/>
            <person name="Hugenholtz P."/>
            <person name="Kessler A.J."/>
            <person name="Shelley G."/>
            <person name="Waite D.W."/>
            <person name="Cook P.L."/>
            <person name="Greening C."/>
        </authorList>
    </citation>
    <scope>NUCLEOTIDE SEQUENCE [LARGE SCALE GENOMIC DNA]</scope>
    <source>
        <strain evidence="7">SS_bin_28</strain>
    </source>
</reference>
<proteinExistence type="predicted"/>
<sequence>MTERDSARQLGGALGWGIASRLARTLLGLFGTYLVLNMLTPREFGTLSLVRNFLAYLTIVVGAGLSQGLLRYLPAWRLSAGRSRMRMALFASFAVHVVLWALVTLVLFLLKPWIGEVTNEVVAGLVVLGVALLLPEVFGHTATNIANAYYDTRNISVAVVITTITYVVALALLLKQGLGPSGVLIAAAISNVVLTLVLLSKVPRYLN</sequence>
<dbReference type="PANTHER" id="PTHR30250">
    <property type="entry name" value="PST FAMILY PREDICTED COLANIC ACID TRANSPORTER"/>
    <property type="match status" value="1"/>
</dbReference>
<keyword evidence="5 6" id="KW-0472">Membrane</keyword>
<dbReference type="InterPro" id="IPR050833">
    <property type="entry name" value="Poly_Biosynth_Transport"/>
</dbReference>
<dbReference type="PANTHER" id="PTHR30250:SF11">
    <property type="entry name" value="O-ANTIGEN TRANSPORTER-RELATED"/>
    <property type="match status" value="1"/>
</dbReference>
<feature type="transmembrane region" description="Helical" evidence="6">
    <location>
        <begin position="53"/>
        <end position="73"/>
    </location>
</feature>
<keyword evidence="2" id="KW-1003">Cell membrane</keyword>
<comment type="subcellular location">
    <subcellularLocation>
        <location evidence="1">Cell membrane</location>
        <topology evidence="1">Multi-pass membrane protein</topology>
    </subcellularLocation>
</comment>
<name>A0A7Y2E8X7_UNCEI</name>